<evidence type="ECO:0000256" key="7">
    <source>
        <dbReference type="SAM" id="MobiDB-lite"/>
    </source>
</evidence>
<protein>
    <submittedName>
        <fullName evidence="9">Doublesex and mab-3 related transcription factor 2b</fullName>
    </submittedName>
</protein>
<gene>
    <name evidence="9" type="primary">dmrt2b</name>
</gene>
<dbReference type="Ensembl" id="ENSORLT00000037067.1">
    <property type="protein sequence ID" value="ENSORLP00000029082.1"/>
    <property type="gene ID" value="ENSORLG00000025087.1"/>
</dbReference>
<evidence type="ECO:0000259" key="8">
    <source>
        <dbReference type="PROSITE" id="PS50809"/>
    </source>
</evidence>
<dbReference type="InParanoid" id="A0A3B3HB59"/>
<accession>A0A3B3HB59</accession>
<sequence>MKLFATSTCMSARLDGGLQEEETTADVFKSIEVFDVTGPDGCDRQLCGPGGNEDALSPQGHQHKPRKMTRSPKCARCRNHGVVSCLKGHKRFCRWRDCRCACCLLVVERQRVMAAQVALRRQQAAEVRRVPGQSKRGVKCAAPLRRAAYHCYSRAAEPSIMTKKTLQGLKPAMPPEVSTSSWSKQPQRDHFPCASISARMRKRRAFADKELENTMLQRELRQRELQNDYSFSACTLFPMLHLPALPVSSSLPGYPPNKGPSSAGISSCLPVYKYKPLYESGLQFNEFFHLKSRSFTGGDSNDILLCQTYEQLQEEKKVQSASKDRGKIQPEVTPLPQQLMNEDSVMLCERSAKTLLKLTEIVAFADSSAHPSSICGSDQAVPSELDISSPSRIFDPRPATASSWNSDTTNSQTGLHADTVKSPLSGSVRTPTMRPLPFSVEALLRA</sequence>
<keyword evidence="4 6" id="KW-0238">DNA-binding</keyword>
<dbReference type="PROSITE" id="PS40000">
    <property type="entry name" value="DM_1"/>
    <property type="match status" value="1"/>
</dbReference>
<reference evidence="9" key="3">
    <citation type="submission" date="2025-09" db="UniProtKB">
        <authorList>
            <consortium name="Ensembl"/>
        </authorList>
    </citation>
    <scope>IDENTIFICATION</scope>
    <source>
        <strain evidence="9">Hd-rR</strain>
    </source>
</reference>
<keyword evidence="10" id="KW-1185">Reference proteome</keyword>
<comment type="similarity">
    <text evidence="1">Belongs to the DMRT family.</text>
</comment>
<organism evidence="9 10">
    <name type="scientific">Oryzias latipes</name>
    <name type="common">Japanese rice fish</name>
    <name type="synonym">Japanese killifish</name>
    <dbReference type="NCBI Taxonomy" id="8090"/>
    <lineage>
        <taxon>Eukaryota</taxon>
        <taxon>Metazoa</taxon>
        <taxon>Chordata</taxon>
        <taxon>Craniata</taxon>
        <taxon>Vertebrata</taxon>
        <taxon>Euteleostomi</taxon>
        <taxon>Actinopterygii</taxon>
        <taxon>Neopterygii</taxon>
        <taxon>Teleostei</taxon>
        <taxon>Neoteleostei</taxon>
        <taxon>Acanthomorphata</taxon>
        <taxon>Ovalentaria</taxon>
        <taxon>Atherinomorphae</taxon>
        <taxon>Beloniformes</taxon>
        <taxon>Adrianichthyidae</taxon>
        <taxon>Oryziinae</taxon>
        <taxon>Oryzias</taxon>
    </lineage>
</organism>
<dbReference type="GO" id="GO:0046872">
    <property type="term" value="F:metal ion binding"/>
    <property type="evidence" value="ECO:0007669"/>
    <property type="project" value="UniProtKB-KW"/>
</dbReference>
<dbReference type="CTD" id="558970"/>
<dbReference type="OrthoDB" id="6162476at2759"/>
<evidence type="ECO:0000256" key="4">
    <source>
        <dbReference type="ARBA" id="ARBA00023125"/>
    </source>
</evidence>
<evidence type="ECO:0000256" key="5">
    <source>
        <dbReference type="ARBA" id="ARBA00023242"/>
    </source>
</evidence>
<dbReference type="GeneTree" id="ENSGT00940000156282"/>
<dbReference type="PROSITE" id="PS50809">
    <property type="entry name" value="DM_2"/>
    <property type="match status" value="1"/>
</dbReference>
<keyword evidence="2 6" id="KW-0479">Metal-binding</keyword>
<reference evidence="9 10" key="1">
    <citation type="journal article" date="2007" name="Nature">
        <title>The medaka draft genome and insights into vertebrate genome evolution.</title>
        <authorList>
            <person name="Kasahara M."/>
            <person name="Naruse K."/>
            <person name="Sasaki S."/>
            <person name="Nakatani Y."/>
            <person name="Qu W."/>
            <person name="Ahsan B."/>
            <person name="Yamada T."/>
            <person name="Nagayasu Y."/>
            <person name="Doi K."/>
            <person name="Kasai Y."/>
            <person name="Jindo T."/>
            <person name="Kobayashi D."/>
            <person name="Shimada A."/>
            <person name="Toyoda A."/>
            <person name="Kuroki Y."/>
            <person name="Fujiyama A."/>
            <person name="Sasaki T."/>
            <person name="Shimizu A."/>
            <person name="Asakawa S."/>
            <person name="Shimizu N."/>
            <person name="Hashimoto S."/>
            <person name="Yang J."/>
            <person name="Lee Y."/>
            <person name="Matsushima K."/>
            <person name="Sugano S."/>
            <person name="Sakaizumi M."/>
            <person name="Narita T."/>
            <person name="Ohishi K."/>
            <person name="Haga S."/>
            <person name="Ohta F."/>
            <person name="Nomoto H."/>
            <person name="Nogata K."/>
            <person name="Morishita T."/>
            <person name="Endo T."/>
            <person name="Shin-I T."/>
            <person name="Takeda H."/>
            <person name="Morishita S."/>
            <person name="Kohara Y."/>
        </authorList>
    </citation>
    <scope>NUCLEOTIDE SEQUENCE [LARGE SCALE GENOMIC DNA]</scope>
    <source>
        <strain evidence="9 10">Hd-rR</strain>
    </source>
</reference>
<feature type="compositionally biased region" description="Polar residues" evidence="7">
    <location>
        <begin position="400"/>
        <end position="414"/>
    </location>
</feature>
<dbReference type="PANTHER" id="PTHR12322:SF122">
    <property type="entry name" value="DOUBLESEX- AND MAB-3-RELATED TRANSCRIPTION FACTOR 2"/>
    <property type="match status" value="1"/>
</dbReference>
<dbReference type="Pfam" id="PF00751">
    <property type="entry name" value="DM"/>
    <property type="match status" value="1"/>
</dbReference>
<dbReference type="Bgee" id="ENSORLG00000025087">
    <property type="expression patterns" value="Expressed in muscle tissue and 2 other cell types or tissues"/>
</dbReference>
<feature type="region of interest" description="Disordered" evidence="7">
    <location>
        <begin position="170"/>
        <end position="189"/>
    </location>
</feature>
<dbReference type="FunFam" id="4.10.1040.10:FF:000001">
    <property type="entry name" value="doublesex- and mab-3-related transcription factor 1"/>
    <property type="match status" value="1"/>
</dbReference>
<proteinExistence type="inferred from homology"/>
<dbReference type="GO" id="GO:0005634">
    <property type="term" value="C:nucleus"/>
    <property type="evidence" value="ECO:0000318"/>
    <property type="project" value="GO_Central"/>
</dbReference>
<evidence type="ECO:0000256" key="3">
    <source>
        <dbReference type="ARBA" id="ARBA00022833"/>
    </source>
</evidence>
<dbReference type="Proteomes" id="UP000001038">
    <property type="component" value="Chromosome 4"/>
</dbReference>
<dbReference type="Gene3D" id="4.10.1040.10">
    <property type="entry name" value="DM DNA-binding domain"/>
    <property type="match status" value="1"/>
</dbReference>
<dbReference type="GO" id="GO:0006357">
    <property type="term" value="P:regulation of transcription by RNA polymerase II"/>
    <property type="evidence" value="ECO:0000318"/>
    <property type="project" value="GO_Central"/>
</dbReference>
<dbReference type="PANTHER" id="PTHR12322">
    <property type="entry name" value="DOUBLESEX AND MAB-3 RELATED TRANSCRIPTION FACTOR DMRT"/>
    <property type="match status" value="1"/>
</dbReference>
<dbReference type="SMART" id="SM00301">
    <property type="entry name" value="DM"/>
    <property type="match status" value="1"/>
</dbReference>
<keyword evidence="5 6" id="KW-0539">Nucleus</keyword>
<dbReference type="KEGG" id="ola:101156565"/>
<dbReference type="InterPro" id="IPR036407">
    <property type="entry name" value="DM_DNA-bd_sf"/>
</dbReference>
<feature type="region of interest" description="Disordered" evidence="7">
    <location>
        <begin position="369"/>
        <end position="428"/>
    </location>
</feature>
<comment type="subcellular location">
    <subcellularLocation>
        <location evidence="6">Nucleus</location>
    </subcellularLocation>
</comment>
<evidence type="ECO:0000256" key="2">
    <source>
        <dbReference type="ARBA" id="ARBA00022723"/>
    </source>
</evidence>
<dbReference type="InterPro" id="IPR026607">
    <property type="entry name" value="DMRT"/>
</dbReference>
<dbReference type="InterPro" id="IPR001275">
    <property type="entry name" value="DM_DNA-bd"/>
</dbReference>
<feature type="DNA-binding region" description="DM" evidence="6">
    <location>
        <begin position="74"/>
        <end position="121"/>
    </location>
</feature>
<evidence type="ECO:0000313" key="10">
    <source>
        <dbReference type="Proteomes" id="UP000001038"/>
    </source>
</evidence>
<dbReference type="GO" id="GO:0007548">
    <property type="term" value="P:sex differentiation"/>
    <property type="evidence" value="ECO:0000318"/>
    <property type="project" value="GO_Central"/>
</dbReference>
<evidence type="ECO:0000313" key="9">
    <source>
        <dbReference type="Ensembl" id="ENSORLP00000029082.1"/>
    </source>
</evidence>
<dbReference type="AlphaFoldDB" id="A0A3B3HB59"/>
<dbReference type="STRING" id="8090.ENSORLP00000029082"/>
<evidence type="ECO:0000256" key="6">
    <source>
        <dbReference type="PROSITE-ProRule" id="PRU00070"/>
    </source>
</evidence>
<name>A0A3B3HB59_ORYLA</name>
<keyword evidence="3 6" id="KW-0862">Zinc</keyword>
<reference evidence="9" key="2">
    <citation type="submission" date="2025-08" db="UniProtKB">
        <authorList>
            <consortium name="Ensembl"/>
        </authorList>
    </citation>
    <scope>IDENTIFICATION</scope>
    <source>
        <strain evidence="9">Hd-rR</strain>
    </source>
</reference>
<dbReference type="SUPFAM" id="SSF82927">
    <property type="entry name" value="Cysteine-rich DNA binding domain, (DM domain)"/>
    <property type="match status" value="1"/>
</dbReference>
<evidence type="ECO:0000256" key="1">
    <source>
        <dbReference type="ARBA" id="ARBA00006834"/>
    </source>
</evidence>
<dbReference type="GO" id="GO:0000978">
    <property type="term" value="F:RNA polymerase II cis-regulatory region sequence-specific DNA binding"/>
    <property type="evidence" value="ECO:0000318"/>
    <property type="project" value="GO_Central"/>
</dbReference>
<dbReference type="GO" id="GO:0000981">
    <property type="term" value="F:DNA-binding transcription factor activity, RNA polymerase II-specific"/>
    <property type="evidence" value="ECO:0000318"/>
    <property type="project" value="GO_Central"/>
</dbReference>
<dbReference type="GeneID" id="101156565"/>
<feature type="domain" description="DM" evidence="8">
    <location>
        <begin position="74"/>
        <end position="121"/>
    </location>
</feature>